<reference evidence="4 5" key="1">
    <citation type="submission" date="2024-04" db="EMBL/GenBank/DDBJ databases">
        <title>Human intestinal bacterial collection.</title>
        <authorList>
            <person name="Pauvert C."/>
            <person name="Hitch T.C.A."/>
            <person name="Clavel T."/>
        </authorList>
    </citation>
    <scope>NUCLEOTIDE SEQUENCE [LARGE SCALE GENOMIC DNA]</scope>
    <source>
        <strain evidence="4 5">CLA-KB-H42</strain>
    </source>
</reference>
<dbReference type="RefSeq" id="WP_102373810.1">
    <property type="nucleotide sequence ID" value="NZ_JBBNOP010000010.1"/>
</dbReference>
<comment type="caution">
    <text evidence="4">The sequence shown here is derived from an EMBL/GenBank/DDBJ whole genome shotgun (WGS) entry which is preliminary data.</text>
</comment>
<organism evidence="4 5">
    <name type="scientific">Raoultibacter massiliensis</name>
    <dbReference type="NCBI Taxonomy" id="1852371"/>
    <lineage>
        <taxon>Bacteria</taxon>
        <taxon>Bacillati</taxon>
        <taxon>Actinomycetota</taxon>
        <taxon>Coriobacteriia</taxon>
        <taxon>Eggerthellales</taxon>
        <taxon>Eggerthellaceae</taxon>
        <taxon>Raoultibacter</taxon>
    </lineage>
</organism>
<dbReference type="EMBL" id="JBBNOP010000010">
    <property type="protein sequence ID" value="MEQ3363599.1"/>
    <property type="molecule type" value="Genomic_DNA"/>
</dbReference>
<name>A0ABV1JEU5_9ACTN</name>
<keyword evidence="2" id="KW-0812">Transmembrane</keyword>
<gene>
    <name evidence="4" type="ORF">AAA083_11505</name>
</gene>
<keyword evidence="2" id="KW-0472">Membrane</keyword>
<dbReference type="InterPro" id="IPR036388">
    <property type="entry name" value="WH-like_DNA-bd_sf"/>
</dbReference>
<feature type="transmembrane region" description="Helical" evidence="2">
    <location>
        <begin position="302"/>
        <end position="325"/>
    </location>
</feature>
<sequence>MTNDEPDAHAVKQSKTGADGADTEKTVFETGEKIGYAATVAWLPSLLLNGAFSQGDLAALCSNLPAPLDSLSGVLPATFCLLLCCIFGLALMASANRVTAKKHFFSLWTTAALCVVAALCIPSDIAEAVLLAAAFTIARLIWKLHLVNKAFDSTTLVAATLLCGAMLLLSALLDESATQFSLHILLVISLCMFLAVAAATYRDWVFVPKEAMRAKGLTAPQRVFAATAKAMTGIAFGALVYTCTYQTSLAVAGSVWLASGIAVLLLERVKKKPSKSATRGYFMLGSIAALIAIPLAPDIGRIIGAGVLSAFMVTSALSNAIRHIVVEKDLTLSDVYLFGFRHATNSAGMLLGYASSYAVLAFAAPPSAVAFGFFGAAALIVAFVSLLSLGVFESKRERIPAANITDPWHEKVMTLAKQHDLTPRQTEIFDALSRGRNAKYIMQRLYLSEGTVKKQVFQIYKRVGVHTQQDLITLVMEVDLDRNPK</sequence>
<evidence type="ECO:0000259" key="3">
    <source>
        <dbReference type="PROSITE" id="PS50043"/>
    </source>
</evidence>
<feature type="region of interest" description="Disordered" evidence="1">
    <location>
        <begin position="1"/>
        <end position="22"/>
    </location>
</feature>
<feature type="transmembrane region" description="Helical" evidence="2">
    <location>
        <begin position="179"/>
        <end position="201"/>
    </location>
</feature>
<dbReference type="InterPro" id="IPR016032">
    <property type="entry name" value="Sig_transdc_resp-reg_C-effctor"/>
</dbReference>
<evidence type="ECO:0000313" key="5">
    <source>
        <dbReference type="Proteomes" id="UP001487305"/>
    </source>
</evidence>
<feature type="compositionally biased region" description="Basic and acidic residues" evidence="1">
    <location>
        <begin position="1"/>
        <end position="10"/>
    </location>
</feature>
<accession>A0ABV1JEU5</accession>
<evidence type="ECO:0000256" key="1">
    <source>
        <dbReference type="SAM" id="MobiDB-lite"/>
    </source>
</evidence>
<dbReference type="Pfam" id="PF00196">
    <property type="entry name" value="GerE"/>
    <property type="match status" value="1"/>
</dbReference>
<proteinExistence type="predicted"/>
<dbReference type="SUPFAM" id="SSF46894">
    <property type="entry name" value="C-terminal effector domain of the bipartite response regulators"/>
    <property type="match status" value="1"/>
</dbReference>
<dbReference type="InterPro" id="IPR000792">
    <property type="entry name" value="Tscrpt_reg_LuxR_C"/>
</dbReference>
<feature type="transmembrane region" description="Helical" evidence="2">
    <location>
        <begin position="103"/>
        <end position="119"/>
    </location>
</feature>
<dbReference type="PROSITE" id="PS50043">
    <property type="entry name" value="HTH_LUXR_2"/>
    <property type="match status" value="1"/>
</dbReference>
<feature type="transmembrane region" description="Helical" evidence="2">
    <location>
        <begin position="278"/>
        <end position="296"/>
    </location>
</feature>
<dbReference type="Gene3D" id="1.10.10.10">
    <property type="entry name" value="Winged helix-like DNA-binding domain superfamily/Winged helix DNA-binding domain"/>
    <property type="match status" value="1"/>
</dbReference>
<dbReference type="SMART" id="SM00421">
    <property type="entry name" value="HTH_LUXR"/>
    <property type="match status" value="1"/>
</dbReference>
<feature type="transmembrane region" description="Helical" evidence="2">
    <location>
        <begin position="247"/>
        <end position="266"/>
    </location>
</feature>
<dbReference type="Proteomes" id="UP001487305">
    <property type="component" value="Unassembled WGS sequence"/>
</dbReference>
<feature type="transmembrane region" description="Helical" evidence="2">
    <location>
        <begin position="154"/>
        <end position="173"/>
    </location>
</feature>
<feature type="transmembrane region" description="Helical" evidence="2">
    <location>
        <begin position="346"/>
        <end position="364"/>
    </location>
</feature>
<evidence type="ECO:0000256" key="2">
    <source>
        <dbReference type="SAM" id="Phobius"/>
    </source>
</evidence>
<feature type="domain" description="HTH luxR-type" evidence="3">
    <location>
        <begin position="414"/>
        <end position="479"/>
    </location>
</feature>
<dbReference type="PRINTS" id="PR00038">
    <property type="entry name" value="HTHLUXR"/>
</dbReference>
<protein>
    <submittedName>
        <fullName evidence="4">LuxR C-terminal-related transcriptional regulator</fullName>
    </submittedName>
</protein>
<feature type="transmembrane region" description="Helical" evidence="2">
    <location>
        <begin position="73"/>
        <end position="91"/>
    </location>
</feature>
<feature type="transmembrane region" description="Helical" evidence="2">
    <location>
        <begin position="370"/>
        <end position="392"/>
    </location>
</feature>
<keyword evidence="5" id="KW-1185">Reference proteome</keyword>
<evidence type="ECO:0000313" key="4">
    <source>
        <dbReference type="EMBL" id="MEQ3363599.1"/>
    </source>
</evidence>
<keyword evidence="2" id="KW-1133">Transmembrane helix</keyword>